<reference evidence="2 3" key="1">
    <citation type="submission" date="2017-09" db="EMBL/GenBank/DDBJ databases">
        <title>Depth-based differentiation of microbial function through sediment-hosted aquifers and enrichment of novel symbionts in the deep terrestrial subsurface.</title>
        <authorList>
            <person name="Probst A.J."/>
            <person name="Ladd B."/>
            <person name="Jarett J.K."/>
            <person name="Geller-Mcgrath D.E."/>
            <person name="Sieber C.M."/>
            <person name="Emerson J.B."/>
            <person name="Anantharaman K."/>
            <person name="Thomas B.C."/>
            <person name="Malmstrom R."/>
            <person name="Stieglmeier M."/>
            <person name="Klingl A."/>
            <person name="Woyke T."/>
            <person name="Ryan C.M."/>
            <person name="Banfield J.F."/>
        </authorList>
    </citation>
    <scope>NUCLEOTIDE SEQUENCE [LARGE SCALE GENOMIC DNA]</scope>
    <source>
        <strain evidence="2">CG17_big_fil_post_rev_8_21_14_2_50_48_46</strain>
    </source>
</reference>
<name>A0A2M7GBD0_9BACT</name>
<comment type="caution">
    <text evidence="2">The sequence shown here is derived from an EMBL/GenBank/DDBJ whole genome shotgun (WGS) entry which is preliminary data.</text>
</comment>
<sequence length="85" mass="9273">MFSLLSFSLINLTASAQAQTTKIPVAVLDLLAKGDAMASEAGILTDRVRSLVVQSQTYQVMKRESMDKIMREQGFQSTQDCTGEA</sequence>
<evidence type="ECO:0000313" key="3">
    <source>
        <dbReference type="Proteomes" id="UP000231019"/>
    </source>
</evidence>
<evidence type="ECO:0000256" key="1">
    <source>
        <dbReference type="SAM" id="SignalP"/>
    </source>
</evidence>
<dbReference type="Gene3D" id="3.40.50.10610">
    <property type="entry name" value="ABC-type transport auxiliary lipoprotein component"/>
    <property type="match status" value="1"/>
</dbReference>
<accession>A0A2M7GBD0</accession>
<proteinExistence type="predicted"/>
<evidence type="ECO:0008006" key="4">
    <source>
        <dbReference type="Google" id="ProtNLM"/>
    </source>
</evidence>
<dbReference type="Proteomes" id="UP000231019">
    <property type="component" value="Unassembled WGS sequence"/>
</dbReference>
<feature type="signal peptide" evidence="1">
    <location>
        <begin position="1"/>
        <end position="18"/>
    </location>
</feature>
<feature type="chain" id="PRO_5014656642" description="Peptidylprolyl isomerase" evidence="1">
    <location>
        <begin position="19"/>
        <end position="85"/>
    </location>
</feature>
<protein>
    <recommendedName>
        <fullName evidence="4">Peptidylprolyl isomerase</fullName>
    </recommendedName>
</protein>
<evidence type="ECO:0000313" key="2">
    <source>
        <dbReference type="EMBL" id="PIW19468.1"/>
    </source>
</evidence>
<organism evidence="2 3">
    <name type="scientific">bacterium (Candidatus Blackallbacteria) CG17_big_fil_post_rev_8_21_14_2_50_48_46</name>
    <dbReference type="NCBI Taxonomy" id="2014261"/>
    <lineage>
        <taxon>Bacteria</taxon>
        <taxon>Candidatus Blackallbacteria</taxon>
    </lineage>
</organism>
<keyword evidence="1" id="KW-0732">Signal</keyword>
<gene>
    <name evidence="2" type="ORF">COW36_01115</name>
</gene>
<dbReference type="EMBL" id="PFFQ01000004">
    <property type="protein sequence ID" value="PIW19468.1"/>
    <property type="molecule type" value="Genomic_DNA"/>
</dbReference>
<dbReference type="AlphaFoldDB" id="A0A2M7GBD0"/>